<keyword evidence="3" id="KW-1185">Reference proteome</keyword>
<feature type="compositionally biased region" description="Polar residues" evidence="1">
    <location>
        <begin position="149"/>
        <end position="163"/>
    </location>
</feature>
<feature type="compositionally biased region" description="Pro residues" evidence="1">
    <location>
        <begin position="61"/>
        <end position="78"/>
    </location>
</feature>
<dbReference type="Proteomes" id="UP001412067">
    <property type="component" value="Unassembled WGS sequence"/>
</dbReference>
<evidence type="ECO:0000313" key="3">
    <source>
        <dbReference type="Proteomes" id="UP001412067"/>
    </source>
</evidence>
<dbReference type="PANTHER" id="PTHR33472">
    <property type="entry name" value="OS01G0106600 PROTEIN"/>
    <property type="match status" value="1"/>
</dbReference>
<feature type="compositionally biased region" description="Low complexity" evidence="1">
    <location>
        <begin position="13"/>
        <end position="26"/>
    </location>
</feature>
<reference evidence="2 3" key="1">
    <citation type="journal article" date="2022" name="Nat. Plants">
        <title>Genomes of leafy and leafless Platanthera orchids illuminate the evolution of mycoheterotrophy.</title>
        <authorList>
            <person name="Li M.H."/>
            <person name="Liu K.W."/>
            <person name="Li Z."/>
            <person name="Lu H.C."/>
            <person name="Ye Q.L."/>
            <person name="Zhang D."/>
            <person name="Wang J.Y."/>
            <person name="Li Y.F."/>
            <person name="Zhong Z.M."/>
            <person name="Liu X."/>
            <person name="Yu X."/>
            <person name="Liu D.K."/>
            <person name="Tu X.D."/>
            <person name="Liu B."/>
            <person name="Hao Y."/>
            <person name="Liao X.Y."/>
            <person name="Jiang Y.T."/>
            <person name="Sun W.H."/>
            <person name="Chen J."/>
            <person name="Chen Y.Q."/>
            <person name="Ai Y."/>
            <person name="Zhai J.W."/>
            <person name="Wu S.S."/>
            <person name="Zhou Z."/>
            <person name="Hsiao Y.Y."/>
            <person name="Wu W.L."/>
            <person name="Chen Y.Y."/>
            <person name="Lin Y.F."/>
            <person name="Hsu J.L."/>
            <person name="Li C.Y."/>
            <person name="Wang Z.W."/>
            <person name="Zhao X."/>
            <person name="Zhong W.Y."/>
            <person name="Ma X.K."/>
            <person name="Ma L."/>
            <person name="Huang J."/>
            <person name="Chen G.Z."/>
            <person name="Huang M.Z."/>
            <person name="Huang L."/>
            <person name="Peng D.H."/>
            <person name="Luo Y.B."/>
            <person name="Zou S.Q."/>
            <person name="Chen S.P."/>
            <person name="Lan S."/>
            <person name="Tsai W.C."/>
            <person name="Van de Peer Y."/>
            <person name="Liu Z.J."/>
        </authorList>
    </citation>
    <scope>NUCLEOTIDE SEQUENCE [LARGE SCALE GENOMIC DNA]</scope>
    <source>
        <strain evidence="2">Lor288</strain>
    </source>
</reference>
<gene>
    <name evidence="2" type="ORF">KSP40_PGU001755</name>
</gene>
<feature type="region of interest" description="Disordered" evidence="1">
    <location>
        <begin position="149"/>
        <end position="232"/>
    </location>
</feature>
<proteinExistence type="predicted"/>
<evidence type="ECO:0000313" key="2">
    <source>
        <dbReference type="EMBL" id="KAK8937949.1"/>
    </source>
</evidence>
<evidence type="ECO:0000256" key="1">
    <source>
        <dbReference type="SAM" id="MobiDB-lite"/>
    </source>
</evidence>
<dbReference type="EMBL" id="JBBWWR010000021">
    <property type="protein sequence ID" value="KAK8937949.1"/>
    <property type="molecule type" value="Genomic_DNA"/>
</dbReference>
<comment type="caution">
    <text evidence="2">The sequence shown here is derived from an EMBL/GenBank/DDBJ whole genome shotgun (WGS) entry which is preliminary data.</text>
</comment>
<dbReference type="PANTHER" id="PTHR33472:SF28">
    <property type="entry name" value="BROMO AND FHA DOMAIN-CONTAINING PROTEIN DDB_G0267958"/>
    <property type="match status" value="1"/>
</dbReference>
<name>A0ABR2LE11_9ASPA</name>
<accession>A0ABR2LE11</accession>
<feature type="compositionally biased region" description="Basic and acidic residues" evidence="1">
    <location>
        <begin position="181"/>
        <end position="217"/>
    </location>
</feature>
<protein>
    <submittedName>
        <fullName evidence="2">Uncharacterized protein</fullName>
    </submittedName>
</protein>
<feature type="region of interest" description="Disordered" evidence="1">
    <location>
        <begin position="1"/>
        <end position="112"/>
    </location>
</feature>
<sequence length="476" mass="53204">MGDQPDRRRKPFRSWFSSWSSPSRPSQRPRRQPQPPSNTSQSPDLQERGSWPETSEDQHPPLQPPPPPPPTESSPPPKATQAEPPRAIDDSQELAIGSKLSPPQEEKPTQTYKTIDLESLQNLKSKISHAESQEGEAIVTRENLQVENVSTEINEGKTNSVSESKQDETTNAIEPPIFEAKFLRNEASVEHSIDEETEKDRSPEKTEEPETVERHEGNPNNQRKKTDPKLSITVLTSKPLNDSLKEPKRHISTDKERKITICTVPRATAASRDQDRQGMQMELKEDLSKLVQKLSVGHKNKPGNEQGVSIITLASKNKGASMFISRLGLRGEVPINIHNGKIIGKGTTSEDQNEQNRNTSIATSINSNVQGINSSILNETNYSERNPGVHMTISAKPTATWSNRAKEESIKTQKASSMMATPQKLIYEPRIRRRCLRGLLVEPSEDDMENSEKQRLHGCRFTCDDKKKTKGEGTGS</sequence>
<organism evidence="2 3">
    <name type="scientific">Platanthera guangdongensis</name>
    <dbReference type="NCBI Taxonomy" id="2320717"/>
    <lineage>
        <taxon>Eukaryota</taxon>
        <taxon>Viridiplantae</taxon>
        <taxon>Streptophyta</taxon>
        <taxon>Embryophyta</taxon>
        <taxon>Tracheophyta</taxon>
        <taxon>Spermatophyta</taxon>
        <taxon>Magnoliopsida</taxon>
        <taxon>Liliopsida</taxon>
        <taxon>Asparagales</taxon>
        <taxon>Orchidaceae</taxon>
        <taxon>Orchidoideae</taxon>
        <taxon>Orchideae</taxon>
        <taxon>Orchidinae</taxon>
        <taxon>Platanthera</taxon>
    </lineage>
</organism>